<dbReference type="GO" id="GO:0016757">
    <property type="term" value="F:glycosyltransferase activity"/>
    <property type="evidence" value="ECO:0007669"/>
    <property type="project" value="InterPro"/>
</dbReference>
<dbReference type="Proteomes" id="UP000000343">
    <property type="component" value="Chromosome"/>
</dbReference>
<dbReference type="OrthoDB" id="9795068at2"/>
<reference evidence="4" key="1">
    <citation type="submission" date="2011-01" db="EMBL/GenBank/DDBJ databases">
        <title>Complete sequence of chromosome of Acidobacterium sp. MP5ACTX9.</title>
        <authorList>
            <consortium name="US DOE Joint Genome Institute"/>
            <person name="Lucas S."/>
            <person name="Copeland A."/>
            <person name="Lapidus A."/>
            <person name="Cheng J.-F."/>
            <person name="Goodwin L."/>
            <person name="Pitluck S."/>
            <person name="Teshima H."/>
            <person name="Detter J.C."/>
            <person name="Han C."/>
            <person name="Tapia R."/>
            <person name="Land M."/>
            <person name="Hauser L."/>
            <person name="Kyrpides N."/>
            <person name="Ivanova N."/>
            <person name="Ovchinnikova G."/>
            <person name="Pagani I."/>
            <person name="Rawat S.R."/>
            <person name="Mannisto M."/>
            <person name="Haggblom M.M."/>
            <person name="Woyke T."/>
        </authorList>
    </citation>
    <scope>NUCLEOTIDE SEQUENCE [LARGE SCALE GENOMIC DNA]</scope>
    <source>
        <strain evidence="4">MP5ACTX9</strain>
    </source>
</reference>
<keyword evidence="3" id="KW-0808">Transferase</keyword>
<accession>E8WVF3</accession>
<name>E8WVF3_GRATM</name>
<sequence length="394" mass="44098">MSEAPTTKRILHVIETLDPAAGGPTESVRALITFGPANYIGEAVTLDEPDAPFLKTYPFPVHALGKGKTSLGYSRKLDQWLAANRDRFDGVVVNGLWRYISFAAWRAVRGRKPYVVFPHGMLDPYFKRRYPLKHLKKWVYWLLSEYWVLKGAYRVLFTTTEESQLAEESFWLHDWNGFIVPLGASRPPADGALLKDAFYTQFPELRGKRFVLFLGRIHRKKGCDMLIESFVRLAATDPELHLVMAGPDQQGWSAELQATVAAAGLSDRVHWPGMLKGEVKWGSLFASEVFILPSHQENFGIAVAEAMACGRAVLLADKVNIAPEIAADGAGLMETDTQAGTDRLLERWIAMSLPERAEMERKALDCFSRRYDMHTNAVTIITLFDDAAAPASRP</sequence>
<organism evidence="4">
    <name type="scientific">Granulicella tundricola (strain ATCC BAA-1859 / DSM 23138 / MP5ACTX9)</name>
    <dbReference type="NCBI Taxonomy" id="1198114"/>
    <lineage>
        <taxon>Bacteria</taxon>
        <taxon>Pseudomonadati</taxon>
        <taxon>Acidobacteriota</taxon>
        <taxon>Terriglobia</taxon>
        <taxon>Terriglobales</taxon>
        <taxon>Acidobacteriaceae</taxon>
        <taxon>Granulicella</taxon>
    </lineage>
</organism>
<dbReference type="STRING" id="1198114.AciX9_1341"/>
<dbReference type="KEGG" id="acm:AciX9_1341"/>
<keyword evidence="4" id="KW-1185">Reference proteome</keyword>
<dbReference type="Pfam" id="PF00534">
    <property type="entry name" value="Glycos_transf_1"/>
    <property type="match status" value="1"/>
</dbReference>
<evidence type="ECO:0000313" key="3">
    <source>
        <dbReference type="EMBL" id="ADW68401.1"/>
    </source>
</evidence>
<gene>
    <name evidence="3" type="ordered locus">AciX9_1341</name>
</gene>
<dbReference type="eggNOG" id="COG0438">
    <property type="taxonomic scope" value="Bacteria"/>
</dbReference>
<dbReference type="InterPro" id="IPR028098">
    <property type="entry name" value="Glyco_trans_4-like_N"/>
</dbReference>
<dbReference type="AlphaFoldDB" id="E8WVF3"/>
<dbReference type="InterPro" id="IPR050194">
    <property type="entry name" value="Glycosyltransferase_grp1"/>
</dbReference>
<dbReference type="HOGENOM" id="CLU_009583_2_1_0"/>
<dbReference type="PaxDb" id="1198114-AciX9_1341"/>
<dbReference type="InterPro" id="IPR001296">
    <property type="entry name" value="Glyco_trans_1"/>
</dbReference>
<dbReference type="EMBL" id="CP002480">
    <property type="protein sequence ID" value="ADW68401.1"/>
    <property type="molecule type" value="Genomic_DNA"/>
</dbReference>
<dbReference type="PANTHER" id="PTHR45947:SF3">
    <property type="entry name" value="SULFOQUINOVOSYL TRANSFERASE SQD2"/>
    <property type="match status" value="1"/>
</dbReference>
<dbReference type="PANTHER" id="PTHR45947">
    <property type="entry name" value="SULFOQUINOVOSYL TRANSFERASE SQD2"/>
    <property type="match status" value="1"/>
</dbReference>
<feature type="domain" description="Glycosyl transferase family 1" evidence="1">
    <location>
        <begin position="206"/>
        <end position="361"/>
    </location>
</feature>
<dbReference type="Pfam" id="PF13579">
    <property type="entry name" value="Glyco_trans_4_4"/>
    <property type="match status" value="1"/>
</dbReference>
<dbReference type="SUPFAM" id="SSF53756">
    <property type="entry name" value="UDP-Glycosyltransferase/glycogen phosphorylase"/>
    <property type="match status" value="1"/>
</dbReference>
<dbReference type="Gene3D" id="3.40.50.2000">
    <property type="entry name" value="Glycogen Phosphorylase B"/>
    <property type="match status" value="2"/>
</dbReference>
<proteinExistence type="predicted"/>
<dbReference type="RefSeq" id="WP_013579724.1">
    <property type="nucleotide sequence ID" value="NC_015064.1"/>
</dbReference>
<evidence type="ECO:0000313" key="4">
    <source>
        <dbReference type="Proteomes" id="UP000000343"/>
    </source>
</evidence>
<evidence type="ECO:0000259" key="1">
    <source>
        <dbReference type="Pfam" id="PF00534"/>
    </source>
</evidence>
<evidence type="ECO:0000259" key="2">
    <source>
        <dbReference type="Pfam" id="PF13579"/>
    </source>
</evidence>
<protein>
    <submittedName>
        <fullName evidence="3">Glycosyl transferase group 1</fullName>
    </submittedName>
</protein>
<feature type="domain" description="Glycosyltransferase subfamily 4-like N-terminal" evidence="2">
    <location>
        <begin position="54"/>
        <end position="170"/>
    </location>
</feature>